<protein>
    <submittedName>
        <fullName evidence="1">Uncharacterized protein</fullName>
    </submittedName>
</protein>
<dbReference type="Proteomes" id="UP000321197">
    <property type="component" value="Unassembled WGS sequence"/>
</dbReference>
<dbReference type="OrthoDB" id="26397at2"/>
<dbReference type="RefSeq" id="WP_013012815.1">
    <property type="nucleotide sequence ID" value="NZ_BJXL01000033.1"/>
</dbReference>
<reference evidence="1 2" key="1">
    <citation type="submission" date="2019-07" db="EMBL/GenBank/DDBJ databases">
        <title>Whole genome shotgun sequence of Meiothermus hypogaeus NBRC 106114.</title>
        <authorList>
            <person name="Hosoyama A."/>
            <person name="Uohara A."/>
            <person name="Ohji S."/>
            <person name="Ichikawa N."/>
        </authorList>
    </citation>
    <scope>NUCLEOTIDE SEQUENCE [LARGE SCALE GENOMIC DNA]</scope>
    <source>
        <strain evidence="1 2">NBRC 106114</strain>
    </source>
</reference>
<evidence type="ECO:0000313" key="1">
    <source>
        <dbReference type="EMBL" id="GEM83139.1"/>
    </source>
</evidence>
<evidence type="ECO:0000313" key="2">
    <source>
        <dbReference type="Proteomes" id="UP000321197"/>
    </source>
</evidence>
<proteinExistence type="predicted"/>
<sequence>MLNVSDLIEGKQLVGRWFTHQNHDCVVRAVEAVLESPGRAGKEVGLWQLEVDGRVLERVYGTLDAATRRLAERL</sequence>
<accession>A0A511R0J5</accession>
<dbReference type="EMBL" id="BJXL01000033">
    <property type="protein sequence ID" value="GEM83139.1"/>
    <property type="molecule type" value="Genomic_DNA"/>
</dbReference>
<comment type="caution">
    <text evidence="1">The sequence shown here is derived from an EMBL/GenBank/DDBJ whole genome shotgun (WGS) entry which is preliminary data.</text>
</comment>
<name>A0A511R0J5_9DEIN</name>
<organism evidence="1 2">
    <name type="scientific">Meiothermus hypogaeus NBRC 106114</name>
    <dbReference type="NCBI Taxonomy" id="1227553"/>
    <lineage>
        <taxon>Bacteria</taxon>
        <taxon>Thermotogati</taxon>
        <taxon>Deinococcota</taxon>
        <taxon>Deinococci</taxon>
        <taxon>Thermales</taxon>
        <taxon>Thermaceae</taxon>
        <taxon>Meiothermus</taxon>
    </lineage>
</organism>
<gene>
    <name evidence="1" type="ORF">MHY01S_13050</name>
</gene>
<dbReference type="AlphaFoldDB" id="A0A511R0J5"/>